<gene>
    <name evidence="3" type="ORF">JOL79_08290</name>
</gene>
<feature type="transmembrane region" description="Helical" evidence="2">
    <location>
        <begin position="93"/>
        <end position="123"/>
    </location>
</feature>
<sequence>MTMTQTTEERRAATPRAPARTSRTRTTTPSTAKPSGMGQEKAAMLALNLPFLKIQVRPPEMHMPHMHMPRVHRRDVGNAVDIARTFLPPPERIMYYGGLGALAALGLIEWPVAAAIGAGTMIAQRARSQSQRWSPLRGQAPGKAERPGRAMTAETAEKEPAPRAQRATAKRATRTTRATPSRTSRTTSRARTAGAT</sequence>
<keyword evidence="4" id="KW-1185">Reference proteome</keyword>
<name>A0A940WGX3_9ACTN</name>
<keyword evidence="2" id="KW-0472">Membrane</keyword>
<feature type="region of interest" description="Disordered" evidence="1">
    <location>
        <begin position="1"/>
        <end position="40"/>
    </location>
</feature>
<accession>A0A940WGX3</accession>
<evidence type="ECO:0000313" key="3">
    <source>
        <dbReference type="EMBL" id="MBP2703802.1"/>
    </source>
</evidence>
<reference evidence="3" key="1">
    <citation type="submission" date="2021-02" db="EMBL/GenBank/DDBJ databases">
        <title>Draft genome sequence of Microbispora sp. RL4-1S isolated from rice leaves in Thailand.</title>
        <authorList>
            <person name="Muangham S."/>
            <person name="Duangmal K."/>
        </authorList>
    </citation>
    <scope>NUCLEOTIDE SEQUENCE</scope>
    <source>
        <strain evidence="3">RL4-1S</strain>
    </source>
</reference>
<proteinExistence type="predicted"/>
<organism evidence="3 4">
    <name type="scientific">Microbispora oryzae</name>
    <dbReference type="NCBI Taxonomy" id="2806554"/>
    <lineage>
        <taxon>Bacteria</taxon>
        <taxon>Bacillati</taxon>
        <taxon>Actinomycetota</taxon>
        <taxon>Actinomycetes</taxon>
        <taxon>Streptosporangiales</taxon>
        <taxon>Streptosporangiaceae</taxon>
        <taxon>Microbispora</taxon>
    </lineage>
</organism>
<feature type="compositionally biased region" description="Low complexity" evidence="1">
    <location>
        <begin position="14"/>
        <end position="32"/>
    </location>
</feature>
<dbReference type="EMBL" id="JAFCNB010000003">
    <property type="protein sequence ID" value="MBP2703802.1"/>
    <property type="molecule type" value="Genomic_DNA"/>
</dbReference>
<keyword evidence="2" id="KW-1133">Transmembrane helix</keyword>
<evidence type="ECO:0000256" key="2">
    <source>
        <dbReference type="SAM" id="Phobius"/>
    </source>
</evidence>
<dbReference type="RefSeq" id="WP_210155080.1">
    <property type="nucleotide sequence ID" value="NZ_JAFCNB010000003.1"/>
</dbReference>
<feature type="region of interest" description="Disordered" evidence="1">
    <location>
        <begin position="126"/>
        <end position="196"/>
    </location>
</feature>
<keyword evidence="2" id="KW-0812">Transmembrane</keyword>
<evidence type="ECO:0000313" key="4">
    <source>
        <dbReference type="Proteomes" id="UP000674234"/>
    </source>
</evidence>
<protein>
    <submittedName>
        <fullName evidence="3">Uncharacterized protein</fullName>
    </submittedName>
</protein>
<dbReference type="AlphaFoldDB" id="A0A940WGX3"/>
<dbReference type="Proteomes" id="UP000674234">
    <property type="component" value="Unassembled WGS sequence"/>
</dbReference>
<comment type="caution">
    <text evidence="3">The sequence shown here is derived from an EMBL/GenBank/DDBJ whole genome shotgun (WGS) entry which is preliminary data.</text>
</comment>
<evidence type="ECO:0000256" key="1">
    <source>
        <dbReference type="SAM" id="MobiDB-lite"/>
    </source>
</evidence>
<feature type="compositionally biased region" description="Low complexity" evidence="1">
    <location>
        <begin position="175"/>
        <end position="196"/>
    </location>
</feature>